<dbReference type="EMBL" id="CM039171">
    <property type="protein sequence ID" value="KAH9792801.1"/>
    <property type="molecule type" value="Genomic_DNA"/>
</dbReference>
<accession>A0ACB8N4V9</accession>
<reference evidence="2" key="1">
    <citation type="journal article" date="2023" name="Hortic. Res.">
        <title>A chromosome-level phased genome enabling allele-level studies in sweet orange: a case study on citrus Huanglongbing tolerance.</title>
        <authorList>
            <person name="Wu B."/>
            <person name="Yu Q."/>
            <person name="Deng Z."/>
            <person name="Duan Y."/>
            <person name="Luo F."/>
            <person name="Gmitter F. Jr."/>
        </authorList>
    </citation>
    <scope>NUCLEOTIDE SEQUENCE [LARGE SCALE GENOMIC DNA]</scope>
    <source>
        <strain evidence="2">cv. Valencia</strain>
    </source>
</reference>
<evidence type="ECO:0000313" key="2">
    <source>
        <dbReference type="Proteomes" id="UP000829398"/>
    </source>
</evidence>
<protein>
    <submittedName>
        <fullName evidence="1">Reverse transcriptase domain-containing protein</fullName>
    </submittedName>
</protein>
<dbReference type="Proteomes" id="UP000829398">
    <property type="component" value="Chromosome 2"/>
</dbReference>
<keyword evidence="1" id="KW-0695">RNA-directed DNA polymerase</keyword>
<organism evidence="1 2">
    <name type="scientific">Citrus sinensis</name>
    <name type="common">Sweet orange</name>
    <name type="synonym">Citrus aurantium var. sinensis</name>
    <dbReference type="NCBI Taxonomy" id="2711"/>
    <lineage>
        <taxon>Eukaryota</taxon>
        <taxon>Viridiplantae</taxon>
        <taxon>Streptophyta</taxon>
        <taxon>Embryophyta</taxon>
        <taxon>Tracheophyta</taxon>
        <taxon>Spermatophyta</taxon>
        <taxon>Magnoliopsida</taxon>
        <taxon>eudicotyledons</taxon>
        <taxon>Gunneridae</taxon>
        <taxon>Pentapetalae</taxon>
        <taxon>rosids</taxon>
        <taxon>malvids</taxon>
        <taxon>Sapindales</taxon>
        <taxon>Rutaceae</taxon>
        <taxon>Aurantioideae</taxon>
        <taxon>Citrus</taxon>
    </lineage>
</organism>
<keyword evidence="1" id="KW-0808">Transferase</keyword>
<gene>
    <name evidence="1" type="ORF">KPL71_004290</name>
</gene>
<name>A0ACB8N4V9_CITSI</name>
<evidence type="ECO:0000313" key="1">
    <source>
        <dbReference type="EMBL" id="KAH9792801.1"/>
    </source>
</evidence>
<comment type="caution">
    <text evidence="1">The sequence shown here is derived from an EMBL/GenBank/DDBJ whole genome shotgun (WGS) entry which is preliminary data.</text>
</comment>
<proteinExistence type="predicted"/>
<sequence>MWRCTGIYGHPEAGQKQHTWCLLKRLADLFPYPWCCFGDFNEILYLHEKSGGNERNLNAVAEFRETIQACNLVDMGYKGYQFTWSNRRFGTSYVEERLDRFLCSKDWSKSFQNLPASHLVNWVSDHCPIMLDIKERSKEINYKRRSFSRDYYEDMWSSYENCQNIVREEWEIYGDRRWENPVNNFQRAAKNSLFKLKIWSKVEFDGRKKKQEDLIEKLQNAKQNRDQYVDGGEIRKLEKQINNMLIDEEVYWRQRSRADWLREGDKNTKPSHSQTQEALKEMPPKVTPEMHTLLEEPFTPEEIVNALSQICPTKAPGPDGLPAAFFQKHWQAVGRGVVTTCLHILNEQGDLALFNHTYIALIPKTEKPKKVTDFRPISLCNVVYRIIAKALANRLKLILPQIISPTQSAFIPNRLITDNVIIGYECLHKIRHSKGRKNGLVALKLDISKAYDRVEWSFLDQIMEKIGFSNKWRSLIMRCITTAQFSVIINGTPKGLILPERGLRQGCPLSPYLFIMCAEAFSNLLIQAERKQQIRGLRFAKDVTISHLLFADDSLVFTRASEAECKNLKGIFDCYAKASGQIFNYEKSSMFLSGKITSGQAATIKNIFQFKVVSKYEKYLGLPSMIGRRKSGFFNEVKLKVISKISSWRHKMFSSGGKEILIKVVAQAVPAYAMSVFRLPKGLCDDIQKSIAKFWWGSREDRYGIHWSRWDKMSQPKSRGGLGFRDLTSFNQALVAKQAWRLLQLPNSLLARVLQAKYYKYSSFLNATVGSNPSFIWKSILWGRQVIDKGARWRVGNGRKIRTYKDNWLPRPDTFKPISPQKLPAETMVADLIDEENQWIIAFRLKFQDMPSSSGSCYRQWNVLWSLELPEKIKIFMWRAIKNILPMTENLWKRKCLPEPTCPRCHKRVETISHALFECKAARKTWNLAPSTFELQNVPSQDIFSYVQNLCSNSRRNEAELMIMYCWAIWFARNKLIFERKKVEPIVSAAKAESVLEAYQRVRKTGTLHISNTREESQQRWSPPPTNVLKLNVDAATNSKDQKVGLGAVLRDSNGRVVAAGIKQASFRKDVSFAEAEAIQWGLQIAKEAAAASLIVETDCKDVAELVNNTKGSRSEIFWIISEIQTQKREFQRIHFNFVPRFCNAHAHSLAKHALRKDTTAVWLDILPVEVQNVFDCVV</sequence>
<keyword evidence="1" id="KW-0548">Nucleotidyltransferase</keyword>
<keyword evidence="2" id="KW-1185">Reference proteome</keyword>